<dbReference type="GO" id="GO:0005737">
    <property type="term" value="C:cytoplasm"/>
    <property type="evidence" value="ECO:0007669"/>
    <property type="project" value="UniProtKB-SubCell"/>
</dbReference>
<dbReference type="GO" id="GO:0016829">
    <property type="term" value="F:lyase activity"/>
    <property type="evidence" value="ECO:0007669"/>
    <property type="project" value="UniProtKB-KW"/>
</dbReference>
<dbReference type="InterPro" id="IPR007197">
    <property type="entry name" value="rSAM"/>
</dbReference>
<keyword evidence="8 10" id="KW-0408">Iron</keyword>
<dbReference type="InterPro" id="IPR034457">
    <property type="entry name" value="Organic_radical-activating"/>
</dbReference>
<comment type="function">
    <text evidence="1 10">Activation of pyruvate formate-lyase under anaerobic conditions by generation of an organic free radical, using S-adenosylmethionine and reduced flavodoxin as cosubstrates to produce 5'-deoxy-adenosine.</text>
</comment>
<dbReference type="Gene3D" id="3.20.20.70">
    <property type="entry name" value="Aldolase class I"/>
    <property type="match status" value="1"/>
</dbReference>
<keyword evidence="5 10" id="KW-0949">S-adenosyl-L-methionine</keyword>
<keyword evidence="7 10" id="KW-0560">Oxidoreductase</keyword>
<dbReference type="Proteomes" id="UP000342249">
    <property type="component" value="Unassembled WGS sequence"/>
</dbReference>
<protein>
    <recommendedName>
        <fullName evidence="3 10">Pyruvate formate-lyase-activating enzyme</fullName>
        <ecNumber evidence="10">1.97.1.4</ecNumber>
    </recommendedName>
</protein>
<dbReference type="EMBL" id="SPSF01000043">
    <property type="protein sequence ID" value="MPQ64036.1"/>
    <property type="molecule type" value="Genomic_DNA"/>
</dbReference>
<keyword evidence="10" id="KW-0963">Cytoplasm</keyword>
<dbReference type="EC" id="1.97.1.4" evidence="10"/>
<dbReference type="InterPro" id="IPR012838">
    <property type="entry name" value="PFL1_activating"/>
</dbReference>
<dbReference type="SFLD" id="SFLDS00029">
    <property type="entry name" value="Radical_SAM"/>
    <property type="match status" value="1"/>
</dbReference>
<evidence type="ECO:0000256" key="5">
    <source>
        <dbReference type="ARBA" id="ARBA00022691"/>
    </source>
</evidence>
<evidence type="ECO:0000313" key="12">
    <source>
        <dbReference type="EMBL" id="MPQ64036.1"/>
    </source>
</evidence>
<evidence type="ECO:0000256" key="4">
    <source>
        <dbReference type="ARBA" id="ARBA00022485"/>
    </source>
</evidence>
<evidence type="ECO:0000256" key="2">
    <source>
        <dbReference type="ARBA" id="ARBA00009777"/>
    </source>
</evidence>
<dbReference type="InterPro" id="IPR058240">
    <property type="entry name" value="rSAM_sf"/>
</dbReference>
<dbReference type="AlphaFoldDB" id="A0A5N7J5M2"/>
<dbReference type="PROSITE" id="PS01087">
    <property type="entry name" value="RADICAL_ACTIVATING"/>
    <property type="match status" value="1"/>
</dbReference>
<gene>
    <name evidence="12" type="primary">pflA</name>
    <name evidence="12" type="ORF">E4V82_18220</name>
</gene>
<proteinExistence type="inferred from homology"/>
<dbReference type="CDD" id="cd01335">
    <property type="entry name" value="Radical_SAM"/>
    <property type="match status" value="1"/>
</dbReference>
<sequence>MVKGKIHSIETMGLVDGPGIRVVVFFQGCKLRCAYCHNPDTWQLSGGTEMTPDEIVKKIVRFKPYFNRSGGGVTFSGGDPLLQSEFLLECLKLCKQNGIHTALDTAGFGDGNYDEILKYTDLVLLDIKQTTGKGYVALTGKDTTDVNIFLESLRKSKSRVWVRHVVVPGITDSEEHITKLAKIINEEVPNLDKVELLSYHVLGVSKYEELSIPYKLKGVEAMDKDKTKKLQTLIDSLLNIK</sequence>
<keyword evidence="9 10" id="KW-0411">Iron-sulfur</keyword>
<evidence type="ECO:0000259" key="11">
    <source>
        <dbReference type="PROSITE" id="PS51918"/>
    </source>
</evidence>
<evidence type="ECO:0000256" key="6">
    <source>
        <dbReference type="ARBA" id="ARBA00022723"/>
    </source>
</evidence>
<dbReference type="RefSeq" id="WP_152753411.1">
    <property type="nucleotide sequence ID" value="NZ_JAHLDO010000003.1"/>
</dbReference>
<evidence type="ECO:0000256" key="3">
    <source>
        <dbReference type="ARBA" id="ARBA00021356"/>
    </source>
</evidence>
<dbReference type="PANTHER" id="PTHR30352">
    <property type="entry name" value="PYRUVATE FORMATE-LYASE-ACTIVATING ENZYME"/>
    <property type="match status" value="1"/>
</dbReference>
<dbReference type="GO" id="GO:0046872">
    <property type="term" value="F:metal ion binding"/>
    <property type="evidence" value="ECO:0007669"/>
    <property type="project" value="UniProtKB-UniRule"/>
</dbReference>
<comment type="similarity">
    <text evidence="2 10">Belongs to the organic radical-activating enzymes family.</text>
</comment>
<feature type="domain" description="Radical SAM core" evidence="11">
    <location>
        <begin position="15"/>
        <end position="238"/>
    </location>
</feature>
<evidence type="ECO:0000256" key="8">
    <source>
        <dbReference type="ARBA" id="ARBA00023004"/>
    </source>
</evidence>
<comment type="cofactor">
    <cofactor evidence="10">
        <name>[4Fe-4S] cluster</name>
        <dbReference type="ChEBI" id="CHEBI:49883"/>
    </cofactor>
    <text evidence="10">Binds 1 [4Fe-4S] cluster. The cluster is coordinated with 3 cysteines and an exchangeable S-adenosyl-L-methionine.</text>
</comment>
<dbReference type="Pfam" id="PF04055">
    <property type="entry name" value="Radical_SAM"/>
    <property type="match status" value="1"/>
</dbReference>
<reference evidence="12 13" key="1">
    <citation type="journal article" date="2019" name="Lett. Appl. Microbiol.">
        <title>A case of 'blown pack' spoilage of vacuum-packaged pork likely associated with Clostridium estertheticum in Canada.</title>
        <authorList>
            <person name="Zhang P."/>
            <person name="Ward P."/>
            <person name="McMullen L.M."/>
            <person name="Yang X."/>
        </authorList>
    </citation>
    <scope>NUCLEOTIDE SEQUENCE [LARGE SCALE GENOMIC DNA]</scope>
    <source>
        <strain evidence="12 13">MA19</strain>
    </source>
</reference>
<evidence type="ECO:0000256" key="1">
    <source>
        <dbReference type="ARBA" id="ARBA00003141"/>
    </source>
</evidence>
<dbReference type="SUPFAM" id="SSF102114">
    <property type="entry name" value="Radical SAM enzymes"/>
    <property type="match status" value="1"/>
</dbReference>
<comment type="subcellular location">
    <subcellularLocation>
        <location evidence="10">Cytoplasm</location>
    </subcellularLocation>
</comment>
<name>A0A5N7J5M2_9CLOT</name>
<evidence type="ECO:0000256" key="10">
    <source>
        <dbReference type="RuleBase" id="RU362053"/>
    </source>
</evidence>
<dbReference type="PROSITE" id="PS51918">
    <property type="entry name" value="RADICAL_SAM"/>
    <property type="match status" value="1"/>
</dbReference>
<accession>A0A5N7J5M2</accession>
<comment type="caution">
    <text evidence="12">The sequence shown here is derived from an EMBL/GenBank/DDBJ whole genome shotgun (WGS) entry which is preliminary data.</text>
</comment>
<dbReference type="GO" id="GO:0051539">
    <property type="term" value="F:4 iron, 4 sulfur cluster binding"/>
    <property type="evidence" value="ECO:0007669"/>
    <property type="project" value="UniProtKB-UniRule"/>
</dbReference>
<dbReference type="PANTHER" id="PTHR30352:SF5">
    <property type="entry name" value="PYRUVATE FORMATE-LYASE 1-ACTIVATING ENZYME"/>
    <property type="match status" value="1"/>
</dbReference>
<dbReference type="InterPro" id="IPR013785">
    <property type="entry name" value="Aldolase_TIM"/>
</dbReference>
<keyword evidence="12" id="KW-0670">Pyruvate</keyword>
<dbReference type="GO" id="GO:0043365">
    <property type="term" value="F:[formate-C-acetyltransferase]-activating enzyme activity"/>
    <property type="evidence" value="ECO:0007669"/>
    <property type="project" value="UniProtKB-UniRule"/>
</dbReference>
<keyword evidence="12" id="KW-0456">Lyase</keyword>
<comment type="catalytic activity">
    <reaction evidence="10">
        <text>glycyl-[formate C-acetyltransferase] + reduced [flavodoxin] + S-adenosyl-L-methionine = glycin-2-yl radical-[formate C-acetyltransferase] + semiquinone [flavodoxin] + 5'-deoxyadenosine + L-methionine + H(+)</text>
        <dbReference type="Rhea" id="RHEA:19225"/>
        <dbReference type="Rhea" id="RHEA-COMP:10622"/>
        <dbReference type="Rhea" id="RHEA-COMP:12190"/>
        <dbReference type="Rhea" id="RHEA-COMP:12191"/>
        <dbReference type="Rhea" id="RHEA-COMP:14480"/>
        <dbReference type="ChEBI" id="CHEBI:15378"/>
        <dbReference type="ChEBI" id="CHEBI:17319"/>
        <dbReference type="ChEBI" id="CHEBI:29947"/>
        <dbReference type="ChEBI" id="CHEBI:32722"/>
        <dbReference type="ChEBI" id="CHEBI:57618"/>
        <dbReference type="ChEBI" id="CHEBI:57844"/>
        <dbReference type="ChEBI" id="CHEBI:59789"/>
        <dbReference type="ChEBI" id="CHEBI:140311"/>
        <dbReference type="EC" id="1.97.1.4"/>
    </reaction>
</comment>
<evidence type="ECO:0000256" key="7">
    <source>
        <dbReference type="ARBA" id="ARBA00023002"/>
    </source>
</evidence>
<keyword evidence="6 10" id="KW-0479">Metal-binding</keyword>
<keyword evidence="4 10" id="KW-0004">4Fe-4S</keyword>
<evidence type="ECO:0000313" key="13">
    <source>
        <dbReference type="Proteomes" id="UP000342249"/>
    </source>
</evidence>
<organism evidence="12 13">
    <name type="scientific">Clostridium estertheticum</name>
    <dbReference type="NCBI Taxonomy" id="238834"/>
    <lineage>
        <taxon>Bacteria</taxon>
        <taxon>Bacillati</taxon>
        <taxon>Bacillota</taxon>
        <taxon>Clostridia</taxon>
        <taxon>Eubacteriales</taxon>
        <taxon>Clostridiaceae</taxon>
        <taxon>Clostridium</taxon>
    </lineage>
</organism>
<dbReference type="SFLD" id="SFLDG01066">
    <property type="entry name" value="organic_radical-activating_enz"/>
    <property type="match status" value="1"/>
</dbReference>
<dbReference type="NCBIfam" id="TIGR02493">
    <property type="entry name" value="PFLA"/>
    <property type="match status" value="1"/>
</dbReference>
<dbReference type="InterPro" id="IPR001989">
    <property type="entry name" value="Radical_activat_CS"/>
</dbReference>
<evidence type="ECO:0000256" key="9">
    <source>
        <dbReference type="ARBA" id="ARBA00023014"/>
    </source>
</evidence>